<dbReference type="Gene3D" id="4.10.240.10">
    <property type="entry name" value="Zn(2)-C6 fungal-type DNA-binding domain"/>
    <property type="match status" value="1"/>
</dbReference>
<evidence type="ECO:0000256" key="3">
    <source>
        <dbReference type="ARBA" id="ARBA00023015"/>
    </source>
</evidence>
<dbReference type="CDD" id="cd12148">
    <property type="entry name" value="fungal_TF_MHR"/>
    <property type="match status" value="1"/>
</dbReference>
<comment type="caution">
    <text evidence="9">The sequence shown here is derived from an EMBL/GenBank/DDBJ whole genome shotgun (WGS) entry which is preliminary data.</text>
</comment>
<keyword evidence="4" id="KW-0238">DNA-binding</keyword>
<dbReference type="Pfam" id="PF04082">
    <property type="entry name" value="Fungal_trans"/>
    <property type="match status" value="1"/>
</dbReference>
<dbReference type="SMART" id="SM00066">
    <property type="entry name" value="GAL4"/>
    <property type="match status" value="1"/>
</dbReference>
<dbReference type="PROSITE" id="PS00463">
    <property type="entry name" value="ZN2_CY6_FUNGAL_1"/>
    <property type="match status" value="1"/>
</dbReference>
<feature type="compositionally biased region" description="Basic and acidic residues" evidence="7">
    <location>
        <begin position="167"/>
        <end position="177"/>
    </location>
</feature>
<evidence type="ECO:0000256" key="7">
    <source>
        <dbReference type="SAM" id="MobiDB-lite"/>
    </source>
</evidence>
<proteinExistence type="predicted"/>
<keyword evidence="6" id="KW-0539">Nucleus</keyword>
<evidence type="ECO:0000313" key="9">
    <source>
        <dbReference type="EMBL" id="KAF4334014.1"/>
    </source>
</evidence>
<evidence type="ECO:0000256" key="4">
    <source>
        <dbReference type="ARBA" id="ARBA00023125"/>
    </source>
</evidence>
<reference evidence="9" key="1">
    <citation type="journal article" date="2017" name="Mycologia">
        <title>Fusarium algeriense, sp. nov., a novel toxigenic crown rot pathogen of durum wheat from Algeria is nested in the Fusarium burgessii species complex.</title>
        <authorList>
            <person name="Laraba I."/>
            <person name="Keddad A."/>
            <person name="Boureghda H."/>
            <person name="Abdallah N."/>
            <person name="Vaughan M.M."/>
            <person name="Proctor R.H."/>
            <person name="Busman M."/>
            <person name="O'Donnell K."/>
        </authorList>
    </citation>
    <scope>NUCLEOTIDE SEQUENCE</scope>
    <source>
        <strain evidence="9">NRRL 25174</strain>
    </source>
</reference>
<dbReference type="PANTHER" id="PTHR31944:SF131">
    <property type="entry name" value="HEME-RESPONSIVE ZINC FINGER TRANSCRIPTION FACTOR HAP1"/>
    <property type="match status" value="1"/>
</dbReference>
<dbReference type="SMART" id="SM00906">
    <property type="entry name" value="Fungal_trans"/>
    <property type="match status" value="1"/>
</dbReference>
<evidence type="ECO:0000256" key="2">
    <source>
        <dbReference type="ARBA" id="ARBA00022833"/>
    </source>
</evidence>
<accession>A0A9P5A878</accession>
<dbReference type="GO" id="GO:0005634">
    <property type="term" value="C:nucleus"/>
    <property type="evidence" value="ECO:0007669"/>
    <property type="project" value="TreeGrafter"/>
</dbReference>
<dbReference type="InterPro" id="IPR001138">
    <property type="entry name" value="Zn2Cys6_DnaBD"/>
</dbReference>
<dbReference type="GO" id="GO:0001228">
    <property type="term" value="F:DNA-binding transcription activator activity, RNA polymerase II-specific"/>
    <property type="evidence" value="ECO:0007669"/>
    <property type="project" value="TreeGrafter"/>
</dbReference>
<feature type="domain" description="Zn(2)-C6 fungal-type" evidence="8">
    <location>
        <begin position="41"/>
        <end position="70"/>
    </location>
</feature>
<evidence type="ECO:0000256" key="5">
    <source>
        <dbReference type="ARBA" id="ARBA00023163"/>
    </source>
</evidence>
<dbReference type="InterPro" id="IPR007219">
    <property type="entry name" value="XnlR_reg_dom"/>
</dbReference>
<organism evidence="9 10">
    <name type="scientific">Fusarium beomiforme</name>
    <dbReference type="NCBI Taxonomy" id="44412"/>
    <lineage>
        <taxon>Eukaryota</taxon>
        <taxon>Fungi</taxon>
        <taxon>Dikarya</taxon>
        <taxon>Ascomycota</taxon>
        <taxon>Pezizomycotina</taxon>
        <taxon>Sordariomycetes</taxon>
        <taxon>Hypocreomycetidae</taxon>
        <taxon>Hypocreales</taxon>
        <taxon>Nectriaceae</taxon>
        <taxon>Fusarium</taxon>
        <taxon>Fusarium burgessii species complex</taxon>
    </lineage>
</organism>
<dbReference type="GO" id="GO:0006351">
    <property type="term" value="P:DNA-templated transcription"/>
    <property type="evidence" value="ECO:0007669"/>
    <property type="project" value="InterPro"/>
</dbReference>
<dbReference type="PANTHER" id="PTHR31944">
    <property type="entry name" value="HEME-RESPONSIVE ZINC FINGER TRANSCRIPTION FACTOR HAP1"/>
    <property type="match status" value="1"/>
</dbReference>
<gene>
    <name evidence="9" type="ORF">FBEOM_12142</name>
</gene>
<evidence type="ECO:0000259" key="8">
    <source>
        <dbReference type="PROSITE" id="PS50048"/>
    </source>
</evidence>
<dbReference type="InterPro" id="IPR036864">
    <property type="entry name" value="Zn2-C6_fun-type_DNA-bd_sf"/>
</dbReference>
<keyword evidence="10" id="KW-1185">Reference proteome</keyword>
<dbReference type="InterPro" id="IPR051430">
    <property type="entry name" value="Fungal_TF_Env_Response"/>
</dbReference>
<feature type="compositionally biased region" description="Low complexity" evidence="7">
    <location>
        <begin position="1"/>
        <end position="14"/>
    </location>
</feature>
<feature type="region of interest" description="Disordered" evidence="7">
    <location>
        <begin position="153"/>
        <end position="177"/>
    </location>
</feature>
<dbReference type="GO" id="GO:0008270">
    <property type="term" value="F:zinc ion binding"/>
    <property type="evidence" value="ECO:0007669"/>
    <property type="project" value="InterPro"/>
</dbReference>
<name>A0A9P5A878_9HYPO</name>
<evidence type="ECO:0000256" key="6">
    <source>
        <dbReference type="ARBA" id="ARBA00023242"/>
    </source>
</evidence>
<evidence type="ECO:0000313" key="10">
    <source>
        <dbReference type="Proteomes" id="UP000730481"/>
    </source>
</evidence>
<sequence>MDRTSPQQQQQQQPQSPPQQDPAIQGVQSSQPHRRRRPALACHECRRRKIKCDQRNRCAHCIRHNTECIYQPYRDGSPSVLVRGSRARERGRISAQESTASPAPLDIGTATAAEGCRPATSTVVVSRRHSVQQLTPHDQDVAPSHSAAATIAAGHGFPTPASSVPRHGNDHTLNKTQGHDDKVQELLHKVLQTLEDSVRYTSQAGGHSTRAPSPPSVIGTDKHQDEPIAQGPSQDWQTVLNKSRDMGRGSWAEITRELHSILACWVEIMGKSSSGSSHEFQDPAVASVVVQAGDFLARCKAMAKNIKLSRPTRGLSSCTDFLVPPPRETCDIMVDLYFNSFESSHRILHRPSFMADYKRYWDHPESVTDPLRLTVLLVIATGSSIFNHAAPEEAIRNAELVHHWIYASETWLAGPLEKDRVDLAGLQIYCLTLLARQIFSIGGDTVWMSTGSLIHRAMQIGLHRDPSNLGKQMSLLQAEVRRRLWATILELVIQASLDSRMPPRISMDEFDTQHPSNINDDEMDESTVVAPSHPPGYFTSTSVQLALLESFPVRLRIIKELNKPDDEAAYQDILALSSELTNALHSNNLMMKPGQGSTPFHRNLLDYLVRRFMIPLHFFFSNRARTDPIYYYSLKLSLDAATALMSPEPDAGFSRLMASGGGLFREGIRVASIAVGLELLIHVQAQRLDGTLHRTSQYRQFLKQSIRDMITLSEERIRQGETNVKSPMFLSMILGQAEAIETESSIPLRIAQSARDSLESSYSMLKMRADKASSASIPYADLPIGGTDLGGQPSSEYVMDLDLDWESFLPDENFLMG</sequence>
<keyword evidence="3" id="KW-0805">Transcription regulation</keyword>
<dbReference type="Pfam" id="PF00172">
    <property type="entry name" value="Zn_clus"/>
    <property type="match status" value="1"/>
</dbReference>
<keyword evidence="5" id="KW-0804">Transcription</keyword>
<dbReference type="PROSITE" id="PS50048">
    <property type="entry name" value="ZN2_CY6_FUNGAL_2"/>
    <property type="match status" value="1"/>
</dbReference>
<reference evidence="9" key="2">
    <citation type="submission" date="2020-02" db="EMBL/GenBank/DDBJ databases">
        <title>Identification and distribution of gene clusters putatively required for synthesis of sphingolipid metabolism inhibitors in phylogenetically diverse species of the filamentous fungus Fusarium.</title>
        <authorList>
            <person name="Kim H.-S."/>
            <person name="Busman M."/>
            <person name="Brown D.W."/>
            <person name="Divon H."/>
            <person name="Uhlig S."/>
            <person name="Proctor R.H."/>
        </authorList>
    </citation>
    <scope>NUCLEOTIDE SEQUENCE</scope>
    <source>
        <strain evidence="9">NRRL 25174</strain>
    </source>
</reference>
<keyword evidence="1" id="KW-0479">Metal-binding</keyword>
<dbReference type="CDD" id="cd00067">
    <property type="entry name" value="GAL4"/>
    <property type="match status" value="1"/>
</dbReference>
<protein>
    <submittedName>
        <fullName evidence="9">C6 zinc finger domain protein</fullName>
    </submittedName>
</protein>
<dbReference type="SUPFAM" id="SSF57701">
    <property type="entry name" value="Zn2/Cys6 DNA-binding domain"/>
    <property type="match status" value="1"/>
</dbReference>
<feature type="region of interest" description="Disordered" evidence="7">
    <location>
        <begin position="201"/>
        <end position="232"/>
    </location>
</feature>
<dbReference type="GO" id="GO:0000978">
    <property type="term" value="F:RNA polymerase II cis-regulatory region sequence-specific DNA binding"/>
    <property type="evidence" value="ECO:0007669"/>
    <property type="project" value="TreeGrafter"/>
</dbReference>
<feature type="region of interest" description="Disordered" evidence="7">
    <location>
        <begin position="1"/>
        <end position="39"/>
    </location>
</feature>
<evidence type="ECO:0000256" key="1">
    <source>
        <dbReference type="ARBA" id="ARBA00022723"/>
    </source>
</evidence>
<dbReference type="Proteomes" id="UP000730481">
    <property type="component" value="Unassembled WGS sequence"/>
</dbReference>
<keyword evidence="2" id="KW-0862">Zinc</keyword>
<dbReference type="OrthoDB" id="4337792at2759"/>
<dbReference type="EMBL" id="PVQB02000741">
    <property type="protein sequence ID" value="KAF4334014.1"/>
    <property type="molecule type" value="Genomic_DNA"/>
</dbReference>
<dbReference type="AlphaFoldDB" id="A0A9P5A878"/>